<dbReference type="AlphaFoldDB" id="A0A1Y3BGY1"/>
<organism evidence="1 2">
    <name type="scientific">Euroglyphus maynei</name>
    <name type="common">Mayne's house dust mite</name>
    <dbReference type="NCBI Taxonomy" id="6958"/>
    <lineage>
        <taxon>Eukaryota</taxon>
        <taxon>Metazoa</taxon>
        <taxon>Ecdysozoa</taxon>
        <taxon>Arthropoda</taxon>
        <taxon>Chelicerata</taxon>
        <taxon>Arachnida</taxon>
        <taxon>Acari</taxon>
        <taxon>Acariformes</taxon>
        <taxon>Sarcoptiformes</taxon>
        <taxon>Astigmata</taxon>
        <taxon>Psoroptidia</taxon>
        <taxon>Analgoidea</taxon>
        <taxon>Pyroglyphidae</taxon>
        <taxon>Pyroglyphinae</taxon>
        <taxon>Euroglyphus</taxon>
    </lineage>
</organism>
<dbReference type="EMBL" id="MUJZ01019541">
    <property type="protein sequence ID" value="OTF80189.1"/>
    <property type="molecule type" value="Genomic_DNA"/>
</dbReference>
<evidence type="ECO:0000313" key="1">
    <source>
        <dbReference type="EMBL" id="OTF80189.1"/>
    </source>
</evidence>
<keyword evidence="2" id="KW-1185">Reference proteome</keyword>
<sequence length="39" mass="4968">MKMDFVNHNYRNVLPIQYGFIIRLHRKRMIILKRNLYFD</sequence>
<evidence type="ECO:0000313" key="2">
    <source>
        <dbReference type="Proteomes" id="UP000194236"/>
    </source>
</evidence>
<name>A0A1Y3BGY1_EURMA</name>
<gene>
    <name evidence="1" type="ORF">BLA29_011353</name>
</gene>
<dbReference type="Proteomes" id="UP000194236">
    <property type="component" value="Unassembled WGS sequence"/>
</dbReference>
<proteinExistence type="predicted"/>
<accession>A0A1Y3BGY1</accession>
<protein>
    <submittedName>
        <fullName evidence="1">Uncharacterized protein</fullName>
    </submittedName>
</protein>
<reference evidence="1 2" key="1">
    <citation type="submission" date="2017-03" db="EMBL/GenBank/DDBJ databases">
        <title>Genome Survey of Euroglyphus maynei.</title>
        <authorList>
            <person name="Arlian L.G."/>
            <person name="Morgan M.S."/>
            <person name="Rider S.D."/>
        </authorList>
    </citation>
    <scope>NUCLEOTIDE SEQUENCE [LARGE SCALE GENOMIC DNA]</scope>
    <source>
        <strain evidence="1">Arlian Lab</strain>
        <tissue evidence="1">Whole body</tissue>
    </source>
</reference>
<comment type="caution">
    <text evidence="1">The sequence shown here is derived from an EMBL/GenBank/DDBJ whole genome shotgun (WGS) entry which is preliminary data.</text>
</comment>